<feature type="non-terminal residue" evidence="1">
    <location>
        <position position="1"/>
    </location>
</feature>
<reference evidence="1" key="1">
    <citation type="submission" date="2021-06" db="EMBL/GenBank/DDBJ databases">
        <authorList>
            <person name="Kallberg Y."/>
            <person name="Tangrot J."/>
            <person name="Rosling A."/>
        </authorList>
    </citation>
    <scope>NUCLEOTIDE SEQUENCE</scope>
    <source>
        <strain evidence="1">FL130A</strain>
    </source>
</reference>
<dbReference type="EMBL" id="CAJVPS010035479">
    <property type="protein sequence ID" value="CAG8741385.1"/>
    <property type="molecule type" value="Genomic_DNA"/>
</dbReference>
<accession>A0A9N9IPB7</accession>
<protein>
    <submittedName>
        <fullName evidence="1">8151_t:CDS:1</fullName>
    </submittedName>
</protein>
<dbReference type="Gene3D" id="1.10.510.10">
    <property type="entry name" value="Transferase(Phosphotransferase) domain 1"/>
    <property type="match status" value="1"/>
</dbReference>
<name>A0A9N9IPB7_9GLOM</name>
<dbReference type="OrthoDB" id="6718656at2759"/>
<dbReference type="InterPro" id="IPR011009">
    <property type="entry name" value="Kinase-like_dom_sf"/>
</dbReference>
<dbReference type="Proteomes" id="UP000789508">
    <property type="component" value="Unassembled WGS sequence"/>
</dbReference>
<dbReference type="AlphaFoldDB" id="A0A9N9IPB7"/>
<dbReference type="SUPFAM" id="SSF56112">
    <property type="entry name" value="Protein kinase-like (PK-like)"/>
    <property type="match status" value="1"/>
</dbReference>
<comment type="caution">
    <text evidence="1">The sequence shown here is derived from an EMBL/GenBank/DDBJ whole genome shotgun (WGS) entry which is preliminary data.</text>
</comment>
<organism evidence="1 2">
    <name type="scientific">Ambispora leptoticha</name>
    <dbReference type="NCBI Taxonomy" id="144679"/>
    <lineage>
        <taxon>Eukaryota</taxon>
        <taxon>Fungi</taxon>
        <taxon>Fungi incertae sedis</taxon>
        <taxon>Mucoromycota</taxon>
        <taxon>Glomeromycotina</taxon>
        <taxon>Glomeromycetes</taxon>
        <taxon>Archaeosporales</taxon>
        <taxon>Ambisporaceae</taxon>
        <taxon>Ambispora</taxon>
    </lineage>
</organism>
<keyword evidence="2" id="KW-1185">Reference proteome</keyword>
<gene>
    <name evidence="1" type="ORF">ALEPTO_LOCUS12968</name>
</gene>
<proteinExistence type="predicted"/>
<sequence length="107" mass="12753">NIEEVDKGGFSVVYKTLYKKRCVTYEEVAIKIIKVSHKNKQLFSNELKAYHEFGKYRGISMDKNTGDFRDNFKDMFKLEWKIKLQILCDKDLSHIHSKNLMHRNLHS</sequence>
<evidence type="ECO:0000313" key="2">
    <source>
        <dbReference type="Proteomes" id="UP000789508"/>
    </source>
</evidence>
<feature type="non-terminal residue" evidence="1">
    <location>
        <position position="107"/>
    </location>
</feature>
<evidence type="ECO:0000313" key="1">
    <source>
        <dbReference type="EMBL" id="CAG8741385.1"/>
    </source>
</evidence>